<name>A0A401X5V8_ACEPA</name>
<evidence type="ECO:0000313" key="1">
    <source>
        <dbReference type="EMBL" id="GCD63271.1"/>
    </source>
</evidence>
<dbReference type="Proteomes" id="UP000287385">
    <property type="component" value="Unassembled WGS sequence"/>
</dbReference>
<organism evidence="1 2">
    <name type="scientific">Acetobacter pasteurianus NBRC 3278</name>
    <dbReference type="NCBI Taxonomy" id="1226660"/>
    <lineage>
        <taxon>Bacteria</taxon>
        <taxon>Pseudomonadati</taxon>
        <taxon>Pseudomonadota</taxon>
        <taxon>Alphaproteobacteria</taxon>
        <taxon>Acetobacterales</taxon>
        <taxon>Acetobacteraceae</taxon>
        <taxon>Acetobacter</taxon>
    </lineage>
</organism>
<accession>A0A401X5V8</accession>
<keyword evidence="2" id="KW-1185">Reference proteome</keyword>
<dbReference type="AlphaFoldDB" id="A0A401X5V8"/>
<proteinExistence type="predicted"/>
<protein>
    <submittedName>
        <fullName evidence="1">Uncharacterized protein</fullName>
    </submittedName>
</protein>
<comment type="caution">
    <text evidence="1">The sequence shown here is derived from an EMBL/GenBank/DDBJ whole genome shotgun (WGS) entry which is preliminary data.</text>
</comment>
<gene>
    <name evidence="1" type="ORF">NBRC3278_2364</name>
</gene>
<reference evidence="1 2" key="1">
    <citation type="submission" date="2016-06" db="EMBL/GenBank/DDBJ databases">
        <title>Acetobacter pasteurianus NBRC 3278 whole genome sequencing project.</title>
        <authorList>
            <person name="Matsutani M."/>
            <person name="Shiwa Y."/>
            <person name="Okamoto-Kainuma A."/>
            <person name="Ishikawa M."/>
            <person name="Koizumi Y."/>
            <person name="Yoshikawa H."/>
            <person name="Yakushi T."/>
            <person name="Matsushita K."/>
        </authorList>
    </citation>
    <scope>NUCLEOTIDE SEQUENCE [LARGE SCALE GENOMIC DNA]</scope>
    <source>
        <strain evidence="1 2">NBRC 3278</strain>
    </source>
</reference>
<sequence length="75" mass="7986">MAARGDIAESLHQYLPDSQMMQYASSPINNSTSNSQTIHVDAITVNTHGANPDSVVRAIHHEFGVAATLGHQTAT</sequence>
<dbReference type="EMBL" id="BDEV01000097">
    <property type="protein sequence ID" value="GCD63271.1"/>
    <property type="molecule type" value="Genomic_DNA"/>
</dbReference>
<evidence type="ECO:0000313" key="2">
    <source>
        <dbReference type="Proteomes" id="UP000287385"/>
    </source>
</evidence>